<evidence type="ECO:0000313" key="6">
    <source>
        <dbReference type="EMBL" id="KAG0569217.1"/>
    </source>
</evidence>
<feature type="repeat" description="ANK" evidence="3">
    <location>
        <begin position="529"/>
        <end position="549"/>
    </location>
</feature>
<feature type="repeat" description="ANK" evidence="3">
    <location>
        <begin position="34"/>
        <end position="66"/>
    </location>
</feature>
<evidence type="ECO:0000256" key="3">
    <source>
        <dbReference type="PROSITE-ProRule" id="PRU00023"/>
    </source>
</evidence>
<keyword evidence="2 3" id="KW-0040">ANK repeat</keyword>
<feature type="repeat" description="ANK" evidence="3">
    <location>
        <begin position="495"/>
        <end position="516"/>
    </location>
</feature>
<dbReference type="Pfam" id="PF00023">
    <property type="entry name" value="Ank"/>
    <property type="match status" value="2"/>
</dbReference>
<dbReference type="InterPro" id="IPR051165">
    <property type="entry name" value="Multifunctional_ANK_Repeat"/>
</dbReference>
<dbReference type="InterPro" id="IPR002110">
    <property type="entry name" value="Ankyrin_rpt"/>
</dbReference>
<name>A0A8T0HEY5_CERPU</name>
<feature type="transmembrane region" description="Helical" evidence="4">
    <location>
        <begin position="706"/>
        <end position="731"/>
    </location>
</feature>
<feature type="transmembrane region" description="Helical" evidence="4">
    <location>
        <begin position="665"/>
        <end position="685"/>
    </location>
</feature>
<reference evidence="6 7" key="1">
    <citation type="submission" date="2020-06" db="EMBL/GenBank/DDBJ databases">
        <title>WGS assembly of Ceratodon purpureus strain R40.</title>
        <authorList>
            <person name="Carey S.B."/>
            <person name="Jenkins J."/>
            <person name="Shu S."/>
            <person name="Lovell J.T."/>
            <person name="Sreedasyam A."/>
            <person name="Maumus F."/>
            <person name="Tiley G.P."/>
            <person name="Fernandez-Pozo N."/>
            <person name="Barry K."/>
            <person name="Chen C."/>
            <person name="Wang M."/>
            <person name="Lipzen A."/>
            <person name="Daum C."/>
            <person name="Saski C.A."/>
            <person name="Payton A.C."/>
            <person name="Mcbreen J.C."/>
            <person name="Conrad R.E."/>
            <person name="Kollar L.M."/>
            <person name="Olsson S."/>
            <person name="Huttunen S."/>
            <person name="Landis J.B."/>
            <person name="Wickett N.J."/>
            <person name="Johnson M.G."/>
            <person name="Rensing S.A."/>
            <person name="Grimwood J."/>
            <person name="Schmutz J."/>
            <person name="Mcdaniel S.F."/>
        </authorList>
    </citation>
    <scope>NUCLEOTIDE SEQUENCE [LARGE SCALE GENOMIC DNA]</scope>
    <source>
        <strain evidence="6 7">R40</strain>
    </source>
</reference>
<feature type="repeat" description="ANK" evidence="3">
    <location>
        <begin position="284"/>
        <end position="306"/>
    </location>
</feature>
<comment type="caution">
    <text evidence="6">The sequence shown here is derived from an EMBL/GenBank/DDBJ whole genome shotgun (WGS) entry which is preliminary data.</text>
</comment>
<dbReference type="PROSITE" id="PS50297">
    <property type="entry name" value="ANK_REP_REGION"/>
    <property type="match status" value="9"/>
</dbReference>
<feature type="repeat" description="ANK" evidence="3">
    <location>
        <begin position="218"/>
        <end position="251"/>
    </location>
</feature>
<feature type="repeat" description="ANK" evidence="3">
    <location>
        <begin position="69"/>
        <end position="92"/>
    </location>
</feature>
<dbReference type="SUPFAM" id="SSF48403">
    <property type="entry name" value="Ankyrin repeat"/>
    <property type="match status" value="2"/>
</dbReference>
<dbReference type="Pfam" id="PF13962">
    <property type="entry name" value="PGG"/>
    <property type="match status" value="1"/>
</dbReference>
<dbReference type="Pfam" id="PF12796">
    <property type="entry name" value="Ank_2"/>
    <property type="match status" value="4"/>
</dbReference>
<accession>A0A8T0HEY5</accession>
<keyword evidence="4" id="KW-1133">Transmembrane helix</keyword>
<keyword evidence="7" id="KW-1185">Reference proteome</keyword>
<dbReference type="PANTHER" id="PTHR24123:SF33">
    <property type="entry name" value="PROTEIN HOS4"/>
    <property type="match status" value="1"/>
</dbReference>
<feature type="transmembrane region" description="Helical" evidence="4">
    <location>
        <begin position="743"/>
        <end position="766"/>
    </location>
</feature>
<keyword evidence="4" id="KW-0472">Membrane</keyword>
<evidence type="ECO:0000256" key="2">
    <source>
        <dbReference type="ARBA" id="ARBA00023043"/>
    </source>
</evidence>
<evidence type="ECO:0000256" key="1">
    <source>
        <dbReference type="ARBA" id="ARBA00022737"/>
    </source>
</evidence>
<keyword evidence="1" id="KW-0677">Repeat</keyword>
<dbReference type="PROSITE" id="PS50088">
    <property type="entry name" value="ANK_REPEAT"/>
    <property type="match status" value="9"/>
</dbReference>
<dbReference type="Proteomes" id="UP000822688">
    <property type="component" value="Chromosome 6"/>
</dbReference>
<dbReference type="InterPro" id="IPR036770">
    <property type="entry name" value="Ankyrin_rpt-contain_sf"/>
</dbReference>
<protein>
    <recommendedName>
        <fullName evidence="5">PGG domain-containing protein</fullName>
    </recommendedName>
</protein>
<dbReference type="Gene3D" id="1.25.40.20">
    <property type="entry name" value="Ankyrin repeat-containing domain"/>
    <property type="match status" value="4"/>
</dbReference>
<proteinExistence type="predicted"/>
<dbReference type="SMART" id="SM00248">
    <property type="entry name" value="ANK"/>
    <property type="match status" value="15"/>
</dbReference>
<dbReference type="EMBL" id="CM026427">
    <property type="protein sequence ID" value="KAG0569217.1"/>
    <property type="molecule type" value="Genomic_DNA"/>
</dbReference>
<dbReference type="PANTHER" id="PTHR24123">
    <property type="entry name" value="ANKYRIN REPEAT-CONTAINING"/>
    <property type="match status" value="1"/>
</dbReference>
<organism evidence="6 7">
    <name type="scientific">Ceratodon purpureus</name>
    <name type="common">Fire moss</name>
    <name type="synonym">Dicranum purpureum</name>
    <dbReference type="NCBI Taxonomy" id="3225"/>
    <lineage>
        <taxon>Eukaryota</taxon>
        <taxon>Viridiplantae</taxon>
        <taxon>Streptophyta</taxon>
        <taxon>Embryophyta</taxon>
        <taxon>Bryophyta</taxon>
        <taxon>Bryophytina</taxon>
        <taxon>Bryopsida</taxon>
        <taxon>Dicranidae</taxon>
        <taxon>Pseudoditrichales</taxon>
        <taxon>Ditrichaceae</taxon>
        <taxon>Ceratodon</taxon>
    </lineage>
</organism>
<gene>
    <name evidence="6" type="ORF">KC19_6G074200</name>
</gene>
<dbReference type="InterPro" id="IPR026961">
    <property type="entry name" value="PGG_dom"/>
</dbReference>
<sequence>MEEPKMDAAGPSEVGSMQRVLEAKLETVMDIAPFNMSPLHVATAKGEVEVVKLIMNKGDPVELSSRDDLHRTPLHLAAYNDHAEVVKMILSKLEEGHVDVNAPAMFGITPLHLSIMRRSLSVAEVLISTQLVDKMAQTEELLSVLHMAADVGQDNIITLLAQTLAESEVGKLMSAGMVDRIQRTPLHYAARAGHLDVVRLFLQQPFYEYLDVNAKDADGLTPLHLAARVGHTGVVAELLKCANLSVNAKARNQNTQASVVAPTDLELEYLPRPSLADSRVETSNGFTALHLAAREGHKGVVTRLLRCASILVNEEDADGLTPLHYACMSGQAEVVKILLENSKRNVNAEAKDKSTPLHLGVKNGHIPTVIELLRQRDINCNCEDGTGSTVLDIAEREGHINLVWLLLEHPVEVRKDPGAEHLYSKQLELAAKERHEDIVRLLFQRISDEVAFPDGAQYQYGQHLLHWAADMGYKQLTRLLLEWGSPHDVNVRDSLSNTPLHYAAQKGHIDIVRMLLGHSDVDINAENIRKETPLHLAAREGQYQVVKELSLETTGRLRATEEDKYDRTALQLAVENRHKDIQKLLLERPDVQEYVNGLYRDRQVYVDAANAILVGSSLIASVTFAAWLQPPLGYAQYVGGVPGAAQPSGNYEVYADLQQHPSLEVFWIFNTLSFFFSIATVMAGAGGVLPMRERFIKDAVQKVRRALLWTALLLAGSVIFVLGAFATAGYVVLPPIPKYRNDMIITIVLGGSVCAVALGVFLLNLYQLLPEWWRSNVDHRCVLKWRELWIRNSDTKSKRR</sequence>
<feature type="repeat" description="ANK" evidence="3">
    <location>
        <begin position="352"/>
        <end position="385"/>
    </location>
</feature>
<evidence type="ECO:0000256" key="4">
    <source>
        <dbReference type="SAM" id="Phobius"/>
    </source>
</evidence>
<dbReference type="AlphaFoldDB" id="A0A8T0HEY5"/>
<feature type="repeat" description="ANK" evidence="3">
    <location>
        <begin position="181"/>
        <end position="203"/>
    </location>
</feature>
<feature type="repeat" description="ANK" evidence="3">
    <location>
        <begin position="318"/>
        <end position="342"/>
    </location>
</feature>
<keyword evidence="4" id="KW-0812">Transmembrane</keyword>
<evidence type="ECO:0000313" key="7">
    <source>
        <dbReference type="Proteomes" id="UP000822688"/>
    </source>
</evidence>
<evidence type="ECO:0000259" key="5">
    <source>
        <dbReference type="Pfam" id="PF13962"/>
    </source>
</evidence>
<feature type="domain" description="PGG" evidence="5">
    <location>
        <begin position="607"/>
        <end position="731"/>
    </location>
</feature>